<feature type="compositionally biased region" description="Polar residues" evidence="1">
    <location>
        <begin position="144"/>
        <end position="156"/>
    </location>
</feature>
<protein>
    <submittedName>
        <fullName evidence="3">Prophage protein</fullName>
    </submittedName>
</protein>
<dbReference type="Proteomes" id="UP000029082">
    <property type="component" value="Unassembled WGS sequence"/>
</dbReference>
<evidence type="ECO:0000259" key="2">
    <source>
        <dbReference type="PROSITE" id="PS50853"/>
    </source>
</evidence>
<feature type="region of interest" description="Disordered" evidence="1">
    <location>
        <begin position="196"/>
        <end position="215"/>
    </location>
</feature>
<sequence length="344" mass="35821">MKHVDLTDLIGALSAAVDSAGQNLTRPSVGDVYRNGDGSKTIIGGGTPTGVTQWVGDTTAPGRPIGITATSRNGAVWVTWDGTLDGGIPTDFSHVQFTLADDGRTIDLGSLAKAGTLTVASLTPDDVVIITATAYDDAHDDTGKSTPNASTPSDPVQVTVASAVDPETVERAQQDAQTALNQAGQAAQNVVPQYAVSGSDTDPPDTGWSTDTPRPLANQYTWMRTVTTHGDKTTTTSAPVRTTGNSAILIDIHATRGIAFHNNDIDTTLRLTVLCGARRVTTLDELHAVLGSSAYIQWTALTGSARTPVIISNSDPMVTDDGFSLTLSPDNVDVSVTFTADVMS</sequence>
<dbReference type="OrthoDB" id="3240615at2"/>
<organism evidence="3 4">
    <name type="scientific">Bifidobacterium mongoliense DSM 21395</name>
    <dbReference type="NCBI Taxonomy" id="1437603"/>
    <lineage>
        <taxon>Bacteria</taxon>
        <taxon>Bacillati</taxon>
        <taxon>Actinomycetota</taxon>
        <taxon>Actinomycetes</taxon>
        <taxon>Bifidobacteriales</taxon>
        <taxon>Bifidobacteriaceae</taxon>
        <taxon>Bifidobacterium</taxon>
    </lineage>
</organism>
<gene>
    <name evidence="3" type="ORF">BMON_1129</name>
</gene>
<name>A0A087BZT2_9BIFI</name>
<comment type="caution">
    <text evidence="3">The sequence shown here is derived from an EMBL/GenBank/DDBJ whole genome shotgun (WGS) entry which is preliminary data.</text>
</comment>
<dbReference type="EMBL" id="JGZE01000013">
    <property type="protein sequence ID" value="KFI76532.1"/>
    <property type="molecule type" value="Genomic_DNA"/>
</dbReference>
<dbReference type="GeneID" id="93094905"/>
<dbReference type="AlphaFoldDB" id="A0A087BZT2"/>
<proteinExistence type="predicted"/>
<feature type="domain" description="Fibronectin type-III" evidence="2">
    <location>
        <begin position="60"/>
        <end position="163"/>
    </location>
</feature>
<dbReference type="InterPro" id="IPR003961">
    <property type="entry name" value="FN3_dom"/>
</dbReference>
<evidence type="ECO:0000313" key="3">
    <source>
        <dbReference type="EMBL" id="KFI76532.1"/>
    </source>
</evidence>
<keyword evidence="4" id="KW-1185">Reference proteome</keyword>
<feature type="region of interest" description="Disordered" evidence="1">
    <location>
        <begin position="137"/>
        <end position="156"/>
    </location>
</feature>
<dbReference type="STRING" id="1437603.GCA_000771525_00361"/>
<evidence type="ECO:0000256" key="1">
    <source>
        <dbReference type="SAM" id="MobiDB-lite"/>
    </source>
</evidence>
<evidence type="ECO:0000313" key="4">
    <source>
        <dbReference type="Proteomes" id="UP000029082"/>
    </source>
</evidence>
<reference evidence="3 4" key="1">
    <citation type="submission" date="2014-03" db="EMBL/GenBank/DDBJ databases">
        <title>Genomics of Bifidobacteria.</title>
        <authorList>
            <person name="Ventura M."/>
            <person name="Milani C."/>
            <person name="Lugli G.A."/>
        </authorList>
    </citation>
    <scope>NUCLEOTIDE SEQUENCE [LARGE SCALE GENOMIC DNA]</scope>
    <source>
        <strain evidence="3 4">DSM 21395</strain>
    </source>
</reference>
<dbReference type="RefSeq" id="WP_033513241.1">
    <property type="nucleotide sequence ID" value="NZ_JDUO01000011.1"/>
</dbReference>
<dbReference type="PROSITE" id="PS50853">
    <property type="entry name" value="FN3"/>
    <property type="match status" value="1"/>
</dbReference>
<accession>A0A087BZT2</accession>